<evidence type="ECO:0008006" key="4">
    <source>
        <dbReference type="Google" id="ProtNLM"/>
    </source>
</evidence>
<dbReference type="Proteomes" id="UP000030004">
    <property type="component" value="Unassembled WGS sequence"/>
</dbReference>
<dbReference type="EMBL" id="AQQX01000003">
    <property type="protein sequence ID" value="KGM48718.1"/>
    <property type="molecule type" value="Genomic_DNA"/>
</dbReference>
<comment type="caution">
    <text evidence="2">The sequence shown here is derived from an EMBL/GenBank/DDBJ whole genome shotgun (WGS) entry which is preliminary data.</text>
</comment>
<dbReference type="AlphaFoldDB" id="A0A0A0EF48"/>
<protein>
    <recommendedName>
        <fullName evidence="4">50S ribosomal protein L34</fullName>
    </recommendedName>
</protein>
<evidence type="ECO:0000313" key="3">
    <source>
        <dbReference type="Proteomes" id="UP000030004"/>
    </source>
</evidence>
<dbReference type="InterPro" id="IPR003772">
    <property type="entry name" value="YceD"/>
</dbReference>
<dbReference type="Pfam" id="PF02620">
    <property type="entry name" value="YceD"/>
    <property type="match status" value="1"/>
</dbReference>
<reference evidence="2 3" key="1">
    <citation type="journal article" date="2015" name="Antonie Van Leeuwenhoek">
        <title>Pseudooceanicola atlanticus gen. nov. sp. nov., isolated from surface seawater of the Atlantic Ocean and reclassification of Oceanicola batsensis, Oceanicola marinus, Oceanicola nitratireducens, Oceanicola nanhaiensis, Oceanicola antarcticus and Oceanicola flagellatus, as Pseudooceanicola batsensis comb. nov., Pseudooceanicola marinus comb. nov., Pseudooceanicola nitratireducens comb. nov., Pseudooceanicola nanhaiensis comb. nov., Pseudooceanicola antarcticus comb. nov., and Pseudooceanicola flagellatus comb. nov.</title>
        <authorList>
            <person name="Lai Q."/>
            <person name="Li G."/>
            <person name="Liu X."/>
            <person name="Du Y."/>
            <person name="Sun F."/>
            <person name="Shao Z."/>
        </authorList>
    </citation>
    <scope>NUCLEOTIDE SEQUENCE [LARGE SCALE GENOMIC DNA]</scope>
    <source>
        <strain evidence="2 3">22II-s11g</strain>
    </source>
</reference>
<sequence>MPKAEPDQTRFRVADLPDRRETRFEVVPTADQRAKIAERLKILDIRKLRFAGSLRPEGSRGWVLEADLGATVVQSCVVTLDPVTTRVEETALRRYTPDIEAAEAEARAQADADGVPMPEDDSLEPLPQVIDVAEVMEEALALALPLYPRADGAAMGGATFAEPGTKPLEDEDVKPFAGLASLRDKLAGDSEDPEDK</sequence>
<dbReference type="eggNOG" id="COG1399">
    <property type="taxonomic scope" value="Bacteria"/>
</dbReference>
<dbReference type="RefSeq" id="WP_043747489.1">
    <property type="nucleotide sequence ID" value="NZ_AQQX01000003.1"/>
</dbReference>
<accession>A0A0A0EF48</accession>
<name>A0A0A0EF48_9RHOB</name>
<keyword evidence="3" id="KW-1185">Reference proteome</keyword>
<gene>
    <name evidence="2" type="ORF">ATO9_08325</name>
</gene>
<organism evidence="2 3">
    <name type="scientific">Pseudooceanicola atlanticus</name>
    <dbReference type="NCBI Taxonomy" id="1461694"/>
    <lineage>
        <taxon>Bacteria</taxon>
        <taxon>Pseudomonadati</taxon>
        <taxon>Pseudomonadota</taxon>
        <taxon>Alphaproteobacteria</taxon>
        <taxon>Rhodobacterales</taxon>
        <taxon>Paracoccaceae</taxon>
        <taxon>Pseudooceanicola</taxon>
    </lineage>
</organism>
<evidence type="ECO:0000313" key="2">
    <source>
        <dbReference type="EMBL" id="KGM48718.1"/>
    </source>
</evidence>
<proteinExistence type="predicted"/>
<dbReference type="STRING" id="1461694.ATO9_08325"/>
<evidence type="ECO:0000256" key="1">
    <source>
        <dbReference type="SAM" id="MobiDB-lite"/>
    </source>
</evidence>
<feature type="region of interest" description="Disordered" evidence="1">
    <location>
        <begin position="153"/>
        <end position="173"/>
    </location>
</feature>
<dbReference type="OrthoDB" id="8443793at2"/>